<comment type="caution">
    <text evidence="2">The sequence shown here is derived from an EMBL/GenBank/DDBJ whole genome shotgun (WGS) entry which is preliminary data.</text>
</comment>
<sequence length="185" mass="20448">MFNRLSKSLSLLMIITMLSAVSIPSFVAYADDNSSPSIQLTSEEREIASEFRYLFEIASYLDENGNRVIDMDALQQTYGKAQAPYIAEGIRILSDPKETDIVLSNMKSDFYSRSWMSCMMDSTIDFLGINLLTDIFGGGLGGLSGLIQKKAWPKIAKLVLKSTVKTSGAAILATLSWYSLKCLNQ</sequence>
<dbReference type="Proteomes" id="UP000028030">
    <property type="component" value="Unassembled WGS sequence"/>
</dbReference>
<organism evidence="2 3">
    <name type="scientific">Streptococcus mitis</name>
    <dbReference type="NCBI Taxonomy" id="28037"/>
    <lineage>
        <taxon>Bacteria</taxon>
        <taxon>Bacillati</taxon>
        <taxon>Bacillota</taxon>
        <taxon>Bacilli</taxon>
        <taxon>Lactobacillales</taxon>
        <taxon>Streptococcaceae</taxon>
        <taxon>Streptococcus</taxon>
        <taxon>Streptococcus mitis group</taxon>
    </lineage>
</organism>
<dbReference type="AlphaFoldDB" id="A0A081Q9N6"/>
<feature type="signal peptide" evidence="1">
    <location>
        <begin position="1"/>
        <end position="30"/>
    </location>
</feature>
<protein>
    <recommendedName>
        <fullName evidence="4">EF-hand domain-containing protein</fullName>
    </recommendedName>
</protein>
<name>A0A081Q9N6_STRMT</name>
<accession>A0A081Q9N6</accession>
<dbReference type="RefSeq" id="WP_033684457.1">
    <property type="nucleotide sequence ID" value="NZ_JPFW01000009.1"/>
</dbReference>
<keyword evidence="1" id="KW-0732">Signal</keyword>
<evidence type="ECO:0008006" key="4">
    <source>
        <dbReference type="Google" id="ProtNLM"/>
    </source>
</evidence>
<reference evidence="2 3" key="1">
    <citation type="submission" date="2014-05" db="EMBL/GenBank/DDBJ databases">
        <authorList>
            <person name="Daugherty S.C."/>
            <person name="Tallon L.J."/>
            <person name="Sadzewicz L."/>
            <person name="Kilian M."/>
            <person name="Tettelin H."/>
        </authorList>
    </citation>
    <scope>NUCLEOTIDE SEQUENCE [LARGE SCALE GENOMIC DNA]</scope>
    <source>
        <strain evidence="2 3">SK642</strain>
    </source>
</reference>
<evidence type="ECO:0000313" key="2">
    <source>
        <dbReference type="EMBL" id="KEQ39659.1"/>
    </source>
</evidence>
<dbReference type="PATRIC" id="fig|28037.97.peg.1724"/>
<evidence type="ECO:0000313" key="3">
    <source>
        <dbReference type="Proteomes" id="UP000028030"/>
    </source>
</evidence>
<gene>
    <name evidence="2" type="ORF">SK642_1791</name>
</gene>
<evidence type="ECO:0000256" key="1">
    <source>
        <dbReference type="SAM" id="SignalP"/>
    </source>
</evidence>
<proteinExistence type="predicted"/>
<dbReference type="EMBL" id="JPFW01000009">
    <property type="protein sequence ID" value="KEQ39659.1"/>
    <property type="molecule type" value="Genomic_DNA"/>
</dbReference>
<feature type="chain" id="PRO_5041160565" description="EF-hand domain-containing protein" evidence="1">
    <location>
        <begin position="31"/>
        <end position="185"/>
    </location>
</feature>